<dbReference type="PROSITE" id="PS50835">
    <property type="entry name" value="IG_LIKE"/>
    <property type="match status" value="1"/>
</dbReference>
<dbReference type="InterPro" id="IPR001039">
    <property type="entry name" value="MHC_I_a_a1/a2"/>
</dbReference>
<dbReference type="GO" id="GO:0006955">
    <property type="term" value="P:immune response"/>
    <property type="evidence" value="ECO:0007669"/>
    <property type="project" value="TreeGrafter"/>
</dbReference>
<feature type="compositionally biased region" description="Low complexity" evidence="3">
    <location>
        <begin position="347"/>
        <end position="363"/>
    </location>
</feature>
<dbReference type="InterPro" id="IPR037055">
    <property type="entry name" value="MHC_I-like_Ag-recog_sf"/>
</dbReference>
<dbReference type="SUPFAM" id="SSF48726">
    <property type="entry name" value="Immunoglobulin"/>
    <property type="match status" value="1"/>
</dbReference>
<comment type="similarity">
    <text evidence="2">Belongs to the MHC class I family.</text>
</comment>
<keyword evidence="7" id="KW-1185">Reference proteome</keyword>
<dbReference type="Pfam" id="PF07654">
    <property type="entry name" value="C1-set"/>
    <property type="match status" value="1"/>
</dbReference>
<name>A0A3Q2Z8T1_HIPCM</name>
<dbReference type="PANTHER" id="PTHR16675">
    <property type="entry name" value="MHC CLASS I-RELATED"/>
    <property type="match status" value="1"/>
</dbReference>
<dbReference type="PANTHER" id="PTHR16675:SF237">
    <property type="entry name" value="MHC CLASS I ANTIGEN TRANSCRIPT VARIANT 1-RELATED"/>
    <property type="match status" value="1"/>
</dbReference>
<dbReference type="Gene3D" id="3.30.500.10">
    <property type="entry name" value="MHC class I-like antigen recognition-like"/>
    <property type="match status" value="1"/>
</dbReference>
<dbReference type="FunFam" id="3.30.500.10:FF:000001">
    <property type="entry name" value="H-2 class I histocompatibility antigen, alpha chain"/>
    <property type="match status" value="1"/>
</dbReference>
<dbReference type="GO" id="GO:0005615">
    <property type="term" value="C:extracellular space"/>
    <property type="evidence" value="ECO:0007669"/>
    <property type="project" value="TreeGrafter"/>
</dbReference>
<evidence type="ECO:0000313" key="6">
    <source>
        <dbReference type="Ensembl" id="ENSHCOP00000027310.1"/>
    </source>
</evidence>
<dbReference type="AlphaFoldDB" id="A0A3Q2Z8T1"/>
<dbReference type="Gene3D" id="2.60.40.10">
    <property type="entry name" value="Immunoglobulins"/>
    <property type="match status" value="1"/>
</dbReference>
<feature type="signal peptide" evidence="4">
    <location>
        <begin position="1"/>
        <end position="29"/>
    </location>
</feature>
<feature type="chain" id="PRO_5018652805" description="Ig-like domain-containing protein" evidence="4">
    <location>
        <begin position="30"/>
        <end position="373"/>
    </location>
</feature>
<protein>
    <recommendedName>
        <fullName evidence="5">Ig-like domain-containing protein</fullName>
    </recommendedName>
</protein>
<evidence type="ECO:0000256" key="4">
    <source>
        <dbReference type="SAM" id="SignalP"/>
    </source>
</evidence>
<feature type="compositionally biased region" description="Basic and acidic residues" evidence="3">
    <location>
        <begin position="333"/>
        <end position="346"/>
    </location>
</feature>
<feature type="compositionally biased region" description="Polar residues" evidence="3">
    <location>
        <begin position="364"/>
        <end position="373"/>
    </location>
</feature>
<evidence type="ECO:0000256" key="1">
    <source>
        <dbReference type="ARBA" id="ARBA00023180"/>
    </source>
</evidence>
<dbReference type="InterPro" id="IPR011161">
    <property type="entry name" value="MHC_I-like_Ag-recog"/>
</dbReference>
<dbReference type="GO" id="GO:0009897">
    <property type="term" value="C:external side of plasma membrane"/>
    <property type="evidence" value="ECO:0007669"/>
    <property type="project" value="TreeGrafter"/>
</dbReference>
<feature type="domain" description="Ig-like" evidence="5">
    <location>
        <begin position="208"/>
        <end position="281"/>
    </location>
</feature>
<dbReference type="Pfam" id="PF00129">
    <property type="entry name" value="MHC_I"/>
    <property type="match status" value="1"/>
</dbReference>
<accession>A0A3Q2Z8T1</accession>
<dbReference type="InterPro" id="IPR007110">
    <property type="entry name" value="Ig-like_dom"/>
</dbReference>
<dbReference type="Proteomes" id="UP000264820">
    <property type="component" value="Unplaced"/>
</dbReference>
<dbReference type="GeneTree" id="ENSGT01120000271828"/>
<dbReference type="InterPro" id="IPR013783">
    <property type="entry name" value="Ig-like_fold"/>
</dbReference>
<dbReference type="InterPro" id="IPR003597">
    <property type="entry name" value="Ig_C1-set"/>
</dbReference>
<evidence type="ECO:0000256" key="3">
    <source>
        <dbReference type="SAM" id="MobiDB-lite"/>
    </source>
</evidence>
<keyword evidence="1" id="KW-0325">Glycoprotein</keyword>
<proteinExistence type="inferred from homology"/>
<evidence type="ECO:0000256" key="2">
    <source>
        <dbReference type="RuleBase" id="RU004439"/>
    </source>
</evidence>
<dbReference type="SUPFAM" id="SSF54452">
    <property type="entry name" value="MHC antigen-recognition domain"/>
    <property type="match status" value="1"/>
</dbReference>
<feature type="region of interest" description="Disordered" evidence="3">
    <location>
        <begin position="330"/>
        <end position="373"/>
    </location>
</feature>
<dbReference type="PRINTS" id="PR01638">
    <property type="entry name" value="MHCCLASSI"/>
</dbReference>
<dbReference type="InterPro" id="IPR036179">
    <property type="entry name" value="Ig-like_dom_sf"/>
</dbReference>
<organism evidence="6 7">
    <name type="scientific">Hippocampus comes</name>
    <name type="common">Tiger tail seahorse</name>
    <dbReference type="NCBI Taxonomy" id="109280"/>
    <lineage>
        <taxon>Eukaryota</taxon>
        <taxon>Metazoa</taxon>
        <taxon>Chordata</taxon>
        <taxon>Craniata</taxon>
        <taxon>Vertebrata</taxon>
        <taxon>Euteleostomi</taxon>
        <taxon>Actinopterygii</taxon>
        <taxon>Neopterygii</taxon>
        <taxon>Teleostei</taxon>
        <taxon>Neoteleostei</taxon>
        <taxon>Acanthomorphata</taxon>
        <taxon>Syngnathiaria</taxon>
        <taxon>Syngnathiformes</taxon>
        <taxon>Syngnathoidei</taxon>
        <taxon>Syngnathidae</taxon>
        <taxon>Hippocampus</taxon>
    </lineage>
</organism>
<evidence type="ECO:0000259" key="5">
    <source>
        <dbReference type="PROSITE" id="PS50835"/>
    </source>
</evidence>
<dbReference type="Ensembl" id="ENSHCOT00000023327.1">
    <property type="protein sequence ID" value="ENSHCOP00000027310.1"/>
    <property type="gene ID" value="ENSHCOG00000000502.1"/>
</dbReference>
<dbReference type="SMART" id="SM00407">
    <property type="entry name" value="IGc1"/>
    <property type="match status" value="1"/>
</dbReference>
<reference evidence="6" key="2">
    <citation type="submission" date="2025-09" db="UniProtKB">
        <authorList>
            <consortium name="Ensembl"/>
        </authorList>
    </citation>
    <scope>IDENTIFICATION</scope>
</reference>
<reference evidence="6" key="1">
    <citation type="submission" date="2025-08" db="UniProtKB">
        <authorList>
            <consortium name="Ensembl"/>
        </authorList>
    </citation>
    <scope>IDENTIFICATION</scope>
</reference>
<keyword evidence="4" id="KW-0732">Signal</keyword>
<evidence type="ECO:0000313" key="7">
    <source>
        <dbReference type="Proteomes" id="UP000264820"/>
    </source>
</evidence>
<dbReference type="InterPro" id="IPR050208">
    <property type="entry name" value="MHC_class-I_related"/>
</dbReference>
<sequence length="373" mass="43035">MFPDATIFFGHKTVRIFFLFLSVIHSLKYFQTTSSEIPNFPDYLVVGHVNDVPISHYDSKNRKFEAKHEWMNKMETDVAHYWERLTQYNIDIEQTFKVNFEIAKERFNQTGGVHMIQVMTGCEWDDETDEVVDGWEHLSYDGEDFLSFELQTQRWIAIQQQAFDTKHKWDQLDNLNQYWKHYITEICPHWLKKLMSHGGDFLMRTELPVMSLLQKTPSSPITCHVTGFYPYKAALFWRKDGADLYEDVEMGETLPNHDGTFQMTAHLQAELPADAEDRYECVFQLSGVEGDMVTKLDRRLILSNERDRGEPAGTPTRPDVFLLTSSLLLSRGRNQEDDAGRGDPRGAPRSAGAAARGPRQASQKQTSQLHGSV</sequence>
<dbReference type="InterPro" id="IPR011162">
    <property type="entry name" value="MHC_I/II-like_Ag-recog"/>
</dbReference>